<feature type="transmembrane region" description="Helical" evidence="7">
    <location>
        <begin position="515"/>
        <end position="535"/>
    </location>
</feature>
<evidence type="ECO:0000256" key="6">
    <source>
        <dbReference type="SAM" id="MobiDB-lite"/>
    </source>
</evidence>
<dbReference type="EMBL" id="FXLY01000002">
    <property type="protein sequence ID" value="SMN18474.1"/>
    <property type="molecule type" value="Genomic_DNA"/>
</dbReference>
<feature type="transmembrane region" description="Helical" evidence="7">
    <location>
        <begin position="436"/>
        <end position="461"/>
    </location>
</feature>
<gene>
    <name evidence="8" type="ORF">KASA_0Q09603G</name>
</gene>
<evidence type="ECO:0000256" key="4">
    <source>
        <dbReference type="ARBA" id="ARBA00022989"/>
    </source>
</evidence>
<accession>A0A1X7QZ24</accession>
<feature type="transmembrane region" description="Helical" evidence="7">
    <location>
        <begin position="586"/>
        <end position="608"/>
    </location>
</feature>
<feature type="transmembrane region" description="Helical" evidence="7">
    <location>
        <begin position="614"/>
        <end position="635"/>
    </location>
</feature>
<dbReference type="GO" id="GO:1990961">
    <property type="term" value="P:xenobiotic detoxification by transmembrane export across the plasma membrane"/>
    <property type="evidence" value="ECO:0007669"/>
    <property type="project" value="InterPro"/>
</dbReference>
<dbReference type="InterPro" id="IPR002528">
    <property type="entry name" value="MATE_fam"/>
</dbReference>
<proteinExistence type="inferred from homology"/>
<feature type="region of interest" description="Disordered" evidence="6">
    <location>
        <begin position="41"/>
        <end position="77"/>
    </location>
</feature>
<feature type="transmembrane region" description="Helical" evidence="7">
    <location>
        <begin position="250"/>
        <end position="268"/>
    </location>
</feature>
<protein>
    <submittedName>
        <fullName evidence="8">Similar to Saccharomyces cerevisiae YHR032W ERC1 Member of the multi-drug and toxin extrusion (MATE) family of the multidrug/oligosaccharidyl-lipid/polysaccharide (MOP) exporter superfamily</fullName>
    </submittedName>
</protein>
<feature type="transmembrane region" description="Helical" evidence="7">
    <location>
        <begin position="383"/>
        <end position="409"/>
    </location>
</feature>
<dbReference type="Proteomes" id="UP000196158">
    <property type="component" value="Unassembled WGS sequence"/>
</dbReference>
<name>A0A1X7QZ24_9SACH</name>
<dbReference type="CDD" id="cd13132">
    <property type="entry name" value="MATE_eukaryotic"/>
    <property type="match status" value="1"/>
</dbReference>
<dbReference type="GO" id="GO:0016020">
    <property type="term" value="C:membrane"/>
    <property type="evidence" value="ECO:0007669"/>
    <property type="project" value="UniProtKB-SubCell"/>
</dbReference>
<keyword evidence="4 7" id="KW-1133">Transmembrane helix</keyword>
<feature type="compositionally biased region" description="Polar residues" evidence="6">
    <location>
        <begin position="52"/>
        <end position="71"/>
    </location>
</feature>
<evidence type="ECO:0000313" key="9">
    <source>
        <dbReference type="Proteomes" id="UP000196158"/>
    </source>
</evidence>
<dbReference type="PANTHER" id="PTHR11206">
    <property type="entry name" value="MULTIDRUG RESISTANCE PROTEIN"/>
    <property type="match status" value="1"/>
</dbReference>
<evidence type="ECO:0000256" key="3">
    <source>
        <dbReference type="ARBA" id="ARBA00022692"/>
    </source>
</evidence>
<dbReference type="OrthoDB" id="2126698at2759"/>
<feature type="transmembrane region" description="Helical" evidence="7">
    <location>
        <begin position="207"/>
        <end position="230"/>
    </location>
</feature>
<feature type="transmembrane region" description="Helical" evidence="7">
    <location>
        <begin position="324"/>
        <end position="341"/>
    </location>
</feature>
<comment type="similarity">
    <text evidence="2">Belongs to the multi antimicrobial extrusion (MATE) (TC 2.A.66.1) family.</text>
</comment>
<dbReference type="GO" id="GO:0015297">
    <property type="term" value="F:antiporter activity"/>
    <property type="evidence" value="ECO:0007669"/>
    <property type="project" value="InterPro"/>
</dbReference>
<keyword evidence="3 7" id="KW-0812">Transmembrane</keyword>
<dbReference type="GO" id="GO:0042910">
    <property type="term" value="F:xenobiotic transmembrane transporter activity"/>
    <property type="evidence" value="ECO:0007669"/>
    <property type="project" value="InterPro"/>
</dbReference>
<feature type="transmembrane region" description="Helical" evidence="7">
    <location>
        <begin position="353"/>
        <end position="377"/>
    </location>
</feature>
<sequence length="657" mass="72645">MPNQFLHTDQEQRSSVIYSTSMGKAGLFIPADYIGSNNNDAIIDETEDDEGTSSSGDNLHSNNNINDQTATEPVRLTKNSDELEFLLGDEDDDNNNNNNRFMHYQSINEAQENHNRNSITEQPIQHSRATSMCKSLIDEERDLLIDNKLLNNTVGQRSRGNSIVESMYGNIEPVDAEVAGEVINTWNDAIDSGKPIQSSFKRETQVIAFNALPLIFTFILQNSLSLASIFSVSHLGTKELGGVTLGSMTANITGLAAIQGLCTCLDTLCAQAYGAKNYHLVGVLIQRCATITILAFLPIMYIWWSWSETILSWMIPERELCVLAAKYLRITALGVPGFVLFECGKRFLQCQGIFHASTIILFVCAPLNALMNYIFVWNKTIGIGYLGAPLSVAINYWLMAIGLMLYTLFTKHDSNPMKCWNGIIKKRQIFKNWRKMFGLALPGIIMVEAEFLGFEILTIFASHISTNALAAQSIVSTVASLAYQVPFSISVSTSTRVANLIGASLYKSCIITCKVSLLLSFVCSSFNMMIIVTFRDQIAKLFSTEKAVVNLVISALPILAFMQLFDAFNASTAGCLRGQGRQKIGGYINLFAFYCIGIPMSYMLTFTFNMGIGGLWFGITCALIMMSICQGYAVFHGDWNQILQAAKLRNAEGARVN</sequence>
<dbReference type="Pfam" id="PF01554">
    <property type="entry name" value="MatE"/>
    <property type="match status" value="2"/>
</dbReference>
<feature type="transmembrane region" description="Helical" evidence="7">
    <location>
        <begin position="280"/>
        <end position="304"/>
    </location>
</feature>
<dbReference type="AlphaFoldDB" id="A0A1X7QZ24"/>
<dbReference type="InterPro" id="IPR045069">
    <property type="entry name" value="MATE_euk"/>
</dbReference>
<keyword evidence="5 7" id="KW-0472">Membrane</keyword>
<keyword evidence="9" id="KW-1185">Reference proteome</keyword>
<evidence type="ECO:0000256" key="7">
    <source>
        <dbReference type="SAM" id="Phobius"/>
    </source>
</evidence>
<feature type="compositionally biased region" description="Acidic residues" evidence="6">
    <location>
        <begin position="42"/>
        <end position="51"/>
    </location>
</feature>
<evidence type="ECO:0000256" key="2">
    <source>
        <dbReference type="ARBA" id="ARBA00010199"/>
    </source>
</evidence>
<evidence type="ECO:0000256" key="1">
    <source>
        <dbReference type="ARBA" id="ARBA00004141"/>
    </source>
</evidence>
<reference evidence="8 9" key="1">
    <citation type="submission" date="2017-04" db="EMBL/GenBank/DDBJ databases">
        <authorList>
            <person name="Afonso C.L."/>
            <person name="Miller P.J."/>
            <person name="Scott M.A."/>
            <person name="Spackman E."/>
            <person name="Goraichik I."/>
            <person name="Dimitrov K.M."/>
            <person name="Suarez D.L."/>
            <person name="Swayne D.E."/>
        </authorList>
    </citation>
    <scope>NUCLEOTIDE SEQUENCE [LARGE SCALE GENOMIC DNA]</scope>
</reference>
<dbReference type="NCBIfam" id="TIGR00797">
    <property type="entry name" value="matE"/>
    <property type="match status" value="1"/>
</dbReference>
<feature type="transmembrane region" description="Helical" evidence="7">
    <location>
        <begin position="547"/>
        <end position="565"/>
    </location>
</feature>
<organism evidence="8 9">
    <name type="scientific">Maudiozyma saulgeensis</name>
    <dbReference type="NCBI Taxonomy" id="1789683"/>
    <lineage>
        <taxon>Eukaryota</taxon>
        <taxon>Fungi</taxon>
        <taxon>Dikarya</taxon>
        <taxon>Ascomycota</taxon>
        <taxon>Saccharomycotina</taxon>
        <taxon>Saccharomycetes</taxon>
        <taxon>Saccharomycetales</taxon>
        <taxon>Saccharomycetaceae</taxon>
        <taxon>Maudiozyma</taxon>
    </lineage>
</organism>
<comment type="subcellular location">
    <subcellularLocation>
        <location evidence="1">Membrane</location>
        <topology evidence="1">Multi-pass membrane protein</topology>
    </subcellularLocation>
</comment>
<evidence type="ECO:0000313" key="8">
    <source>
        <dbReference type="EMBL" id="SMN18474.1"/>
    </source>
</evidence>
<dbReference type="STRING" id="1789683.A0A1X7QZ24"/>
<evidence type="ECO:0000256" key="5">
    <source>
        <dbReference type="ARBA" id="ARBA00023136"/>
    </source>
</evidence>